<feature type="compositionally biased region" description="Polar residues" evidence="1">
    <location>
        <begin position="11"/>
        <end position="21"/>
    </location>
</feature>
<proteinExistence type="predicted"/>
<dbReference type="EMBL" id="JBBPFD010000010">
    <property type="protein sequence ID" value="KAK7910180.1"/>
    <property type="molecule type" value="Genomic_DNA"/>
</dbReference>
<accession>A0AAW0P2D3</accession>
<dbReference type="Proteomes" id="UP001460270">
    <property type="component" value="Unassembled WGS sequence"/>
</dbReference>
<dbReference type="AlphaFoldDB" id="A0AAW0P2D3"/>
<evidence type="ECO:0000313" key="3">
    <source>
        <dbReference type="Proteomes" id="UP001460270"/>
    </source>
</evidence>
<organism evidence="2 3">
    <name type="scientific">Mugilogobius chulae</name>
    <name type="common">yellowstripe goby</name>
    <dbReference type="NCBI Taxonomy" id="88201"/>
    <lineage>
        <taxon>Eukaryota</taxon>
        <taxon>Metazoa</taxon>
        <taxon>Chordata</taxon>
        <taxon>Craniata</taxon>
        <taxon>Vertebrata</taxon>
        <taxon>Euteleostomi</taxon>
        <taxon>Actinopterygii</taxon>
        <taxon>Neopterygii</taxon>
        <taxon>Teleostei</taxon>
        <taxon>Neoteleostei</taxon>
        <taxon>Acanthomorphata</taxon>
        <taxon>Gobiaria</taxon>
        <taxon>Gobiiformes</taxon>
        <taxon>Gobioidei</taxon>
        <taxon>Gobiidae</taxon>
        <taxon>Gobionellinae</taxon>
        <taxon>Mugilogobius</taxon>
    </lineage>
</organism>
<reference evidence="3" key="1">
    <citation type="submission" date="2024-04" db="EMBL/GenBank/DDBJ databases">
        <title>Salinicola lusitanus LLJ914,a marine bacterium isolated from the Okinawa Trough.</title>
        <authorList>
            <person name="Li J."/>
        </authorList>
    </citation>
    <scope>NUCLEOTIDE SEQUENCE [LARGE SCALE GENOMIC DNA]</scope>
</reference>
<name>A0AAW0P2D3_9GOBI</name>
<sequence>MGVLRRLPITPRSSAVSGASSYRTEDRQSLFALGHRTSIFSLPMPPSAPDSRLNYQLIKTPRQCWDLLTLEALCWPLESHASNLIINNLLNFSKGNTVMTDVWLVPQSELTFGCERLQWTEEERDTVEREGQQQGD</sequence>
<gene>
    <name evidence="2" type="ORF">WMY93_014864</name>
</gene>
<evidence type="ECO:0000313" key="2">
    <source>
        <dbReference type="EMBL" id="KAK7910180.1"/>
    </source>
</evidence>
<keyword evidence="3" id="KW-1185">Reference proteome</keyword>
<feature type="region of interest" description="Disordered" evidence="1">
    <location>
        <begin position="1"/>
        <end position="21"/>
    </location>
</feature>
<protein>
    <submittedName>
        <fullName evidence="2">Uncharacterized protein</fullName>
    </submittedName>
</protein>
<comment type="caution">
    <text evidence="2">The sequence shown here is derived from an EMBL/GenBank/DDBJ whole genome shotgun (WGS) entry which is preliminary data.</text>
</comment>
<evidence type="ECO:0000256" key="1">
    <source>
        <dbReference type="SAM" id="MobiDB-lite"/>
    </source>
</evidence>